<dbReference type="Gene3D" id="1.20.210.10">
    <property type="entry name" value="Cytochrome c oxidase-like, subunit I domain"/>
    <property type="match status" value="1"/>
</dbReference>
<dbReference type="Proteomes" id="UP000040576">
    <property type="component" value="Unassembled WGS sequence"/>
</dbReference>
<proteinExistence type="predicted"/>
<name>A0A090KPH5_9BACI</name>
<accession>A0A090KPH5</accession>
<dbReference type="InterPro" id="IPR036927">
    <property type="entry name" value="Cyt_c_oxase-like_su1_sf"/>
</dbReference>
<dbReference type="AlphaFoldDB" id="A0A090KPH5"/>
<feature type="transmembrane region" description="Helical" evidence="1">
    <location>
        <begin position="40"/>
        <end position="62"/>
    </location>
</feature>
<reference evidence="3 4" key="2">
    <citation type="submission" date="2015-01" db="EMBL/GenBank/DDBJ databases">
        <title>Draft Genome Sequences of Four Bacillus thermoamylovorans Strains, Isolated From Food Products.</title>
        <authorList>
            <person name="Krawcyk A.O."/>
            <person name="Berendsen E.M."/>
            <person name="Eijlander R.T."/>
            <person name="de Jong A."/>
            <person name="Wells-Bennik M."/>
            <person name="Kuipers O.P."/>
        </authorList>
    </citation>
    <scope>NUCLEOTIDE SEQUENCE [LARGE SCALE GENOMIC DNA]</scope>
    <source>
        <strain evidence="3 4">B4167</strain>
    </source>
</reference>
<protein>
    <submittedName>
        <fullName evidence="3">Nitric-oxide reductase, quinol-dependent</fullName>
        <ecNumber evidence="3">1.7.2.5</ecNumber>
    </submittedName>
    <submittedName>
        <fullName evidence="2">Putative membrane protein</fullName>
    </submittedName>
</protein>
<keyword evidence="5" id="KW-1185">Reference proteome</keyword>
<reference evidence="2 5" key="1">
    <citation type="submission" date="2014-07" db="EMBL/GenBank/DDBJ databases">
        <authorList>
            <person name="Wibberg Daniel"/>
        </authorList>
    </citation>
    <scope>NUCLEOTIDE SEQUENCE [LARGE SCALE GENOMIC DNA]</scope>
</reference>
<gene>
    <name evidence="3" type="ORF">B4167_3461</name>
    <name evidence="2" type="ORF">BT1A1_0706</name>
</gene>
<evidence type="ECO:0000313" key="3">
    <source>
        <dbReference type="EMBL" id="KIO71681.1"/>
    </source>
</evidence>
<dbReference type="Proteomes" id="UP000032076">
    <property type="component" value="Unassembled WGS sequence"/>
</dbReference>
<dbReference type="EMBL" id="CCRF01000024">
    <property type="protein sequence ID" value="CEE00559.1"/>
    <property type="molecule type" value="Genomic_DNA"/>
</dbReference>
<dbReference type="EMBL" id="JXLU01000117">
    <property type="protein sequence ID" value="KIO71681.1"/>
    <property type="molecule type" value="Genomic_DNA"/>
</dbReference>
<dbReference type="PATRIC" id="fig|35841.6.peg.347"/>
<organism evidence="2 5">
    <name type="scientific">Caldibacillus thermoamylovorans</name>
    <dbReference type="NCBI Taxonomy" id="35841"/>
    <lineage>
        <taxon>Bacteria</taxon>
        <taxon>Bacillati</taxon>
        <taxon>Bacillota</taxon>
        <taxon>Bacilli</taxon>
        <taxon>Bacillales</taxon>
        <taxon>Bacillaceae</taxon>
        <taxon>Caldibacillus</taxon>
    </lineage>
</organism>
<dbReference type="EC" id="1.7.2.5" evidence="3"/>
<dbReference type="eggNOG" id="COG3256">
    <property type="taxonomic scope" value="Bacteria"/>
</dbReference>
<evidence type="ECO:0000256" key="1">
    <source>
        <dbReference type="SAM" id="Phobius"/>
    </source>
</evidence>
<dbReference type="STRING" id="35841.B4167_3461"/>
<dbReference type="SUPFAM" id="SSF81442">
    <property type="entry name" value="Cytochrome c oxidase subunit I-like"/>
    <property type="match status" value="1"/>
</dbReference>
<evidence type="ECO:0000313" key="5">
    <source>
        <dbReference type="Proteomes" id="UP000040576"/>
    </source>
</evidence>
<evidence type="ECO:0000313" key="4">
    <source>
        <dbReference type="Proteomes" id="UP000032076"/>
    </source>
</evidence>
<evidence type="ECO:0000313" key="2">
    <source>
        <dbReference type="EMBL" id="CEE00559.1"/>
    </source>
</evidence>
<keyword evidence="1" id="KW-1133">Transmembrane helix</keyword>
<keyword evidence="1" id="KW-0472">Membrane</keyword>
<keyword evidence="1" id="KW-0812">Transmembrane</keyword>
<keyword evidence="3" id="KW-0560">Oxidoreductase</keyword>
<sequence>MENSIFTNGEPTPAFTKGNYPVFNLNKEKITISQVKSGKFFLLVAIMFFIQVMFGALLAHYYTEPTSFFGIKWIYDLLPFGVAKGYHL</sequence>
<dbReference type="GO" id="GO:0016966">
    <property type="term" value="F:nitric oxide reductase activity"/>
    <property type="evidence" value="ECO:0007669"/>
    <property type="project" value="UniProtKB-EC"/>
</dbReference>